<evidence type="ECO:0000313" key="3">
    <source>
        <dbReference type="Proteomes" id="UP000324222"/>
    </source>
</evidence>
<accession>A0A5B7G078</accession>
<evidence type="ECO:0000256" key="1">
    <source>
        <dbReference type="SAM" id="MobiDB-lite"/>
    </source>
</evidence>
<gene>
    <name evidence="2" type="primary">ZBED1_4</name>
    <name evidence="2" type="ORF">E2C01_044821</name>
</gene>
<dbReference type="AlphaFoldDB" id="A0A5B7G078"/>
<evidence type="ECO:0000313" key="2">
    <source>
        <dbReference type="EMBL" id="MPC50985.1"/>
    </source>
</evidence>
<dbReference type="PANTHER" id="PTHR47501">
    <property type="entry name" value="TRANSPOSASE-RELATED"/>
    <property type="match status" value="1"/>
</dbReference>
<feature type="compositionally biased region" description="Polar residues" evidence="1">
    <location>
        <begin position="61"/>
        <end position="75"/>
    </location>
</feature>
<feature type="region of interest" description="Disordered" evidence="1">
    <location>
        <begin position="50"/>
        <end position="102"/>
    </location>
</feature>
<dbReference type="EMBL" id="VSRR010009861">
    <property type="protein sequence ID" value="MPC50985.1"/>
    <property type="molecule type" value="Genomic_DNA"/>
</dbReference>
<organism evidence="2 3">
    <name type="scientific">Portunus trituberculatus</name>
    <name type="common">Swimming crab</name>
    <name type="synonym">Neptunus trituberculatus</name>
    <dbReference type="NCBI Taxonomy" id="210409"/>
    <lineage>
        <taxon>Eukaryota</taxon>
        <taxon>Metazoa</taxon>
        <taxon>Ecdysozoa</taxon>
        <taxon>Arthropoda</taxon>
        <taxon>Crustacea</taxon>
        <taxon>Multicrustacea</taxon>
        <taxon>Malacostraca</taxon>
        <taxon>Eumalacostraca</taxon>
        <taxon>Eucarida</taxon>
        <taxon>Decapoda</taxon>
        <taxon>Pleocyemata</taxon>
        <taxon>Brachyura</taxon>
        <taxon>Eubrachyura</taxon>
        <taxon>Portunoidea</taxon>
        <taxon>Portunidae</taxon>
        <taxon>Portuninae</taxon>
        <taxon>Portunus</taxon>
    </lineage>
</organism>
<dbReference type="InterPro" id="IPR012337">
    <property type="entry name" value="RNaseH-like_sf"/>
</dbReference>
<sequence length="803" mass="90194">MCRASRQSLAAAMADTTWCLEEEEEEEEKEELLMLTLALNNKREKKTGTLHKFCKDKIRSRNPSAQSDTPRSRNPSGLAESESDASDIQLPEFSSLELMPGTSRAEDMDIANTEAKQAEEGHGSRRKRDLYIDWDILKPFFKCGVGRDAGFAPCAKKNCTARLKLQNDTSSNLKKHYATKHPLDSRALKAALDSSSKRGCSASGGGRDAKSLRQGCIEEAMAERFDQQKVLDLFYEWIIRDMLPTITTESEALRAILNYLNPQFKLPSRKKLGDDIMHMSARAKNELTQIMSKQDYLATTADSWSSHNQAFIGSTVSWLNKATLERTTAVLGMKEVKESQTAEYLARSLSKLHEDFSISSKILCTTTDNGTNYVSAFVNFAQEDVVIQPGEDKPDEELADEPQVISMEEALDQADEAEVNLPKHQRCGAHTLNLLASEDVSKVSQWNHGGRNFFRRSAAKAQSLWNAQGFRTVAANEIKDAIGKKLKVPGATRWNSSYDSYKMLSGLLQDLDTRKKINNLCTSMPPNPIPAFVDEDSEVIAKCVKVMAPVANALDKMQSDQHAYMGNFLPNLLVLQRDLNLLRDDNSIKHAKPLVTYLLGTQEHHGRDKKGFTGRFQHMFEDQEKLLATAFHPRFHLKMVKYICRTNPDLYNLVRDKMVSDLVAQIMSKEGDVASASSQPTSRPQSVASHTSEHDEFAFLLEDEKEPVVMANLEKEVAKEVDSWGAIVGSSIMKISPANFPKEHRQDWVNCFIKYNTPLPSSASAERLFSFGLDILRPKRASLTNLNFENLTFMKENLKLVKR</sequence>
<comment type="caution">
    <text evidence="2">The sequence shown here is derived from an EMBL/GenBank/DDBJ whole genome shotgun (WGS) entry which is preliminary data.</text>
</comment>
<reference evidence="2 3" key="1">
    <citation type="submission" date="2019-05" db="EMBL/GenBank/DDBJ databases">
        <title>Another draft genome of Portunus trituberculatus and its Hox gene families provides insights of decapod evolution.</title>
        <authorList>
            <person name="Jeong J.-H."/>
            <person name="Song I."/>
            <person name="Kim S."/>
            <person name="Choi T."/>
            <person name="Kim D."/>
            <person name="Ryu S."/>
            <person name="Kim W."/>
        </authorList>
    </citation>
    <scope>NUCLEOTIDE SEQUENCE [LARGE SCALE GENOMIC DNA]</scope>
    <source>
        <tissue evidence="2">Muscle</tissue>
    </source>
</reference>
<dbReference type="PANTHER" id="PTHR47501:SF5">
    <property type="entry name" value="HAT C-TERMINAL DIMERISATION DOMAIN-CONTAINING PROTEIN"/>
    <property type="match status" value="1"/>
</dbReference>
<proteinExistence type="predicted"/>
<dbReference type="Proteomes" id="UP000324222">
    <property type="component" value="Unassembled WGS sequence"/>
</dbReference>
<keyword evidence="3" id="KW-1185">Reference proteome</keyword>
<dbReference type="OrthoDB" id="6382074at2759"/>
<protein>
    <submittedName>
        <fullName evidence="2">Zinc finger BED domain-containing protein 1</fullName>
    </submittedName>
</protein>
<name>A0A5B7G078_PORTR</name>
<dbReference type="SUPFAM" id="SSF53098">
    <property type="entry name" value="Ribonuclease H-like"/>
    <property type="match status" value="1"/>
</dbReference>